<protein>
    <recommendedName>
        <fullName evidence="5">EF-hand domain-containing protein</fullName>
    </recommendedName>
</protein>
<feature type="compositionally biased region" description="Polar residues" evidence="1">
    <location>
        <begin position="64"/>
        <end position="78"/>
    </location>
</feature>
<evidence type="ECO:0000313" key="4">
    <source>
        <dbReference type="Proteomes" id="UP000183471"/>
    </source>
</evidence>
<sequence>MKLSMPSARSLAFAGALIFMGTGLTHAQPVGGQSPQGQNRSVIGQPPLGQNSSIIGQPPGGQSGTRPIQPNYPNTGSAIGSDPVKDKLNQTNREAADLDRDGRISPEEAARMPGIPASR</sequence>
<evidence type="ECO:0008006" key="5">
    <source>
        <dbReference type="Google" id="ProtNLM"/>
    </source>
</evidence>
<feature type="compositionally biased region" description="Polar residues" evidence="1">
    <location>
        <begin position="31"/>
        <end position="55"/>
    </location>
</feature>
<feature type="region of interest" description="Disordered" evidence="1">
    <location>
        <begin position="25"/>
        <end position="119"/>
    </location>
</feature>
<evidence type="ECO:0000313" key="3">
    <source>
        <dbReference type="EMBL" id="SDQ97576.1"/>
    </source>
</evidence>
<organism evidence="3 4">
    <name type="scientific">Nitrosospira multiformis</name>
    <dbReference type="NCBI Taxonomy" id="1231"/>
    <lineage>
        <taxon>Bacteria</taxon>
        <taxon>Pseudomonadati</taxon>
        <taxon>Pseudomonadota</taxon>
        <taxon>Betaproteobacteria</taxon>
        <taxon>Nitrosomonadales</taxon>
        <taxon>Nitrosomonadaceae</taxon>
        <taxon>Nitrosospira</taxon>
    </lineage>
</organism>
<comment type="caution">
    <text evidence="3">The sequence shown here is derived from an EMBL/GenBank/DDBJ whole genome shotgun (WGS) entry which is preliminary data.</text>
</comment>
<keyword evidence="2" id="KW-0732">Signal</keyword>
<proteinExistence type="predicted"/>
<dbReference type="Proteomes" id="UP000183471">
    <property type="component" value="Unassembled WGS sequence"/>
</dbReference>
<feature type="compositionally biased region" description="Basic and acidic residues" evidence="1">
    <location>
        <begin position="83"/>
        <end position="110"/>
    </location>
</feature>
<name>A0ABY0TQF5_9PROT</name>
<evidence type="ECO:0000256" key="2">
    <source>
        <dbReference type="SAM" id="SignalP"/>
    </source>
</evidence>
<reference evidence="3 4" key="1">
    <citation type="submission" date="2016-10" db="EMBL/GenBank/DDBJ databases">
        <authorList>
            <person name="Varghese N."/>
            <person name="Submissions S."/>
        </authorList>
    </citation>
    <scope>NUCLEOTIDE SEQUENCE [LARGE SCALE GENOMIC DNA]</scope>
    <source>
        <strain evidence="3 4">Nl1</strain>
    </source>
</reference>
<feature type="signal peptide" evidence="2">
    <location>
        <begin position="1"/>
        <end position="27"/>
    </location>
</feature>
<dbReference type="EMBL" id="FNKY01000001">
    <property type="protein sequence ID" value="SDQ97576.1"/>
    <property type="molecule type" value="Genomic_DNA"/>
</dbReference>
<keyword evidence="4" id="KW-1185">Reference proteome</keyword>
<accession>A0ABY0TQF5</accession>
<evidence type="ECO:0000256" key="1">
    <source>
        <dbReference type="SAM" id="MobiDB-lite"/>
    </source>
</evidence>
<gene>
    <name evidence="3" type="ORF">SAMN05216402_3075</name>
</gene>
<dbReference type="RefSeq" id="WP_074633901.1">
    <property type="nucleotide sequence ID" value="NZ_FNKY01000001.1"/>
</dbReference>
<feature type="chain" id="PRO_5045502871" description="EF-hand domain-containing protein" evidence="2">
    <location>
        <begin position="28"/>
        <end position="119"/>
    </location>
</feature>